<proteinExistence type="predicted"/>
<sequence length="98" mass="10559">MHVHSAHLILMRMLDNISSAISMCYAILDASFSYVLHHPSSAIDLHVRTCFAPMLQISTLLALILLCAGDILSHLQSDPSPAVCCNSLQSAAGSRINI</sequence>
<dbReference type="AlphaFoldDB" id="A0AAV5I011"/>
<evidence type="ECO:0000313" key="2">
    <source>
        <dbReference type="Proteomes" id="UP001054252"/>
    </source>
</evidence>
<comment type="caution">
    <text evidence="1">The sequence shown here is derived from an EMBL/GenBank/DDBJ whole genome shotgun (WGS) entry which is preliminary data.</text>
</comment>
<dbReference type="EMBL" id="BPVZ01000006">
    <property type="protein sequence ID" value="GKU92360.1"/>
    <property type="molecule type" value="Genomic_DNA"/>
</dbReference>
<dbReference type="Proteomes" id="UP001054252">
    <property type="component" value="Unassembled WGS sequence"/>
</dbReference>
<name>A0AAV5I011_9ROSI</name>
<gene>
    <name evidence="1" type="ORF">SLEP1_g6098</name>
</gene>
<keyword evidence="2" id="KW-1185">Reference proteome</keyword>
<evidence type="ECO:0000313" key="1">
    <source>
        <dbReference type="EMBL" id="GKU92360.1"/>
    </source>
</evidence>
<organism evidence="1 2">
    <name type="scientific">Rubroshorea leprosula</name>
    <dbReference type="NCBI Taxonomy" id="152421"/>
    <lineage>
        <taxon>Eukaryota</taxon>
        <taxon>Viridiplantae</taxon>
        <taxon>Streptophyta</taxon>
        <taxon>Embryophyta</taxon>
        <taxon>Tracheophyta</taxon>
        <taxon>Spermatophyta</taxon>
        <taxon>Magnoliopsida</taxon>
        <taxon>eudicotyledons</taxon>
        <taxon>Gunneridae</taxon>
        <taxon>Pentapetalae</taxon>
        <taxon>rosids</taxon>
        <taxon>malvids</taxon>
        <taxon>Malvales</taxon>
        <taxon>Dipterocarpaceae</taxon>
        <taxon>Rubroshorea</taxon>
    </lineage>
</organism>
<protein>
    <submittedName>
        <fullName evidence="1">Uncharacterized protein</fullName>
    </submittedName>
</protein>
<accession>A0AAV5I011</accession>
<reference evidence="1 2" key="1">
    <citation type="journal article" date="2021" name="Commun. Biol.">
        <title>The genome of Shorea leprosula (Dipterocarpaceae) highlights the ecological relevance of drought in aseasonal tropical rainforests.</title>
        <authorList>
            <person name="Ng K.K.S."/>
            <person name="Kobayashi M.J."/>
            <person name="Fawcett J.A."/>
            <person name="Hatakeyama M."/>
            <person name="Paape T."/>
            <person name="Ng C.H."/>
            <person name="Ang C.C."/>
            <person name="Tnah L.H."/>
            <person name="Lee C.T."/>
            <person name="Nishiyama T."/>
            <person name="Sese J."/>
            <person name="O'Brien M.J."/>
            <person name="Copetti D."/>
            <person name="Mohd Noor M.I."/>
            <person name="Ong R.C."/>
            <person name="Putra M."/>
            <person name="Sireger I.Z."/>
            <person name="Indrioko S."/>
            <person name="Kosugi Y."/>
            <person name="Izuno A."/>
            <person name="Isagi Y."/>
            <person name="Lee S.L."/>
            <person name="Shimizu K.K."/>
        </authorList>
    </citation>
    <scope>NUCLEOTIDE SEQUENCE [LARGE SCALE GENOMIC DNA]</scope>
    <source>
        <strain evidence="1">214</strain>
    </source>
</reference>